<proteinExistence type="predicted"/>
<accession>A0ACC0AMR6</accession>
<organism evidence="1 2">
    <name type="scientific">Catharanthus roseus</name>
    <name type="common">Madagascar periwinkle</name>
    <name type="synonym">Vinca rosea</name>
    <dbReference type="NCBI Taxonomy" id="4058"/>
    <lineage>
        <taxon>Eukaryota</taxon>
        <taxon>Viridiplantae</taxon>
        <taxon>Streptophyta</taxon>
        <taxon>Embryophyta</taxon>
        <taxon>Tracheophyta</taxon>
        <taxon>Spermatophyta</taxon>
        <taxon>Magnoliopsida</taxon>
        <taxon>eudicotyledons</taxon>
        <taxon>Gunneridae</taxon>
        <taxon>Pentapetalae</taxon>
        <taxon>asterids</taxon>
        <taxon>lamiids</taxon>
        <taxon>Gentianales</taxon>
        <taxon>Apocynaceae</taxon>
        <taxon>Rauvolfioideae</taxon>
        <taxon>Vinceae</taxon>
        <taxon>Catharanthinae</taxon>
        <taxon>Catharanthus</taxon>
    </lineage>
</organism>
<dbReference type="Proteomes" id="UP001060085">
    <property type="component" value="Linkage Group LG05"/>
</dbReference>
<dbReference type="EMBL" id="CM044705">
    <property type="protein sequence ID" value="KAI5661896.1"/>
    <property type="molecule type" value="Genomic_DNA"/>
</dbReference>
<keyword evidence="2" id="KW-1185">Reference proteome</keyword>
<protein>
    <submittedName>
        <fullName evidence="1">Uncharacterized protein</fullName>
    </submittedName>
</protein>
<evidence type="ECO:0000313" key="2">
    <source>
        <dbReference type="Proteomes" id="UP001060085"/>
    </source>
</evidence>
<sequence length="158" mass="18507">MLLEYLEEEIKGWGLVFAREIKSSRKYLNQFYCYEQGMKSNKGKGEKAYTKIDFRTSYKAMIEFQLNDKGIVEMMVTESKFLKHANEVYTIEAYRLFEEQFMQFPEYHQELVVCNEGKHVYEAWLPDRWTKDIDLSLGSSSVGDVGKVSKNDITGYSA</sequence>
<gene>
    <name evidence="1" type="ORF">M9H77_21219</name>
</gene>
<comment type="caution">
    <text evidence="1">The sequence shown here is derived from an EMBL/GenBank/DDBJ whole genome shotgun (WGS) entry which is preliminary data.</text>
</comment>
<evidence type="ECO:0000313" key="1">
    <source>
        <dbReference type="EMBL" id="KAI5661896.1"/>
    </source>
</evidence>
<name>A0ACC0AMR6_CATRO</name>
<reference evidence="2" key="1">
    <citation type="journal article" date="2023" name="Nat. Plants">
        <title>Single-cell RNA sequencing provides a high-resolution roadmap for understanding the multicellular compartmentation of specialized metabolism.</title>
        <authorList>
            <person name="Sun S."/>
            <person name="Shen X."/>
            <person name="Li Y."/>
            <person name="Li Y."/>
            <person name="Wang S."/>
            <person name="Li R."/>
            <person name="Zhang H."/>
            <person name="Shen G."/>
            <person name="Guo B."/>
            <person name="Wei J."/>
            <person name="Xu J."/>
            <person name="St-Pierre B."/>
            <person name="Chen S."/>
            <person name="Sun C."/>
        </authorList>
    </citation>
    <scope>NUCLEOTIDE SEQUENCE [LARGE SCALE GENOMIC DNA]</scope>
</reference>